<feature type="compositionally biased region" description="Basic and acidic residues" evidence="1">
    <location>
        <begin position="394"/>
        <end position="425"/>
    </location>
</feature>
<gene>
    <name evidence="2" type="ORF">VSP0166_LOCUS13832</name>
</gene>
<evidence type="ECO:0000313" key="2">
    <source>
        <dbReference type="EMBL" id="CAE2232360.1"/>
    </source>
</evidence>
<feature type="region of interest" description="Disordered" evidence="1">
    <location>
        <begin position="208"/>
        <end position="231"/>
    </location>
</feature>
<proteinExistence type="predicted"/>
<dbReference type="EMBL" id="HBKP01019524">
    <property type="protein sequence ID" value="CAE2232360.1"/>
    <property type="molecule type" value="Transcribed_RNA"/>
</dbReference>
<feature type="region of interest" description="Disordered" evidence="1">
    <location>
        <begin position="388"/>
        <end position="425"/>
    </location>
</feature>
<organism evidence="2">
    <name type="scientific">Vannella robusta</name>
    <dbReference type="NCBI Taxonomy" id="1487602"/>
    <lineage>
        <taxon>Eukaryota</taxon>
        <taxon>Amoebozoa</taxon>
        <taxon>Discosea</taxon>
        <taxon>Flabellinia</taxon>
        <taxon>Vannellidae</taxon>
        <taxon>Vannella</taxon>
    </lineage>
</organism>
<name>A0A7S4IKZ6_9EUKA</name>
<dbReference type="AlphaFoldDB" id="A0A7S4IKZ6"/>
<accession>A0A7S4IKZ6</accession>
<reference evidence="2" key="1">
    <citation type="submission" date="2021-01" db="EMBL/GenBank/DDBJ databases">
        <authorList>
            <person name="Corre E."/>
            <person name="Pelletier E."/>
            <person name="Niang G."/>
            <person name="Scheremetjew M."/>
            <person name="Finn R."/>
            <person name="Kale V."/>
            <person name="Holt S."/>
            <person name="Cochrane G."/>
            <person name="Meng A."/>
            <person name="Brown T."/>
            <person name="Cohen L."/>
        </authorList>
    </citation>
    <scope>NUCLEOTIDE SEQUENCE</scope>
    <source>
        <strain evidence="2">DIVA3 518/3/11/1/6</strain>
    </source>
</reference>
<protein>
    <submittedName>
        <fullName evidence="2">Uncharacterized protein</fullName>
    </submittedName>
</protein>
<evidence type="ECO:0000256" key="1">
    <source>
        <dbReference type="SAM" id="MobiDB-lite"/>
    </source>
</evidence>
<feature type="compositionally biased region" description="Acidic residues" evidence="1">
    <location>
        <begin position="221"/>
        <end position="231"/>
    </location>
</feature>
<sequence>MAANATYQGIRFRGTKFYYNPYHSVRDRYGDLEQMLKQGFFRKSTFMKAGKTFRPHNWFYDDARKYPQIIFGEDYICDHWNKRFSEEHSHVFSFVSKDKNFYTHPRDVWIEGQVALMKKHRLDYCEGFKAMEREYQKKTYVSQLQRQHQLQHIQELGGCSDLSDKTWLDQFMQDEMEIRTKTADELQVRYLKNHLRELVNERLEEANELANQEPGTREQHDEYEEENEYADDPDYQAVQRENPFVNPLRKISVTDFHPSTIDQKMVIQFILENPEVAPCFDMTWFVFDKNMLFHLYSHDKALFYEWLGELKLMEAKWDRVELIKREYWIRLRQARVEEDLEDLESRVIPNHPNQFPRFLWEEETRNLRSKDKEFADLLSTAGNKDAQKWYQSRTESKQKAKDKIAQMMEDMKMKTSDTRIETEKQ</sequence>